<dbReference type="RefSeq" id="XP_056065601.1">
    <property type="nucleotide sequence ID" value="XM_056220298.1"/>
</dbReference>
<evidence type="ECO:0000256" key="1">
    <source>
        <dbReference type="SAM" id="SignalP"/>
    </source>
</evidence>
<comment type="caution">
    <text evidence="2">The sequence shown here is derived from an EMBL/GenBank/DDBJ whole genome shotgun (WGS) entry which is preliminary data.</text>
</comment>
<dbReference type="AlphaFoldDB" id="A0A9W9C5F6"/>
<evidence type="ECO:0000313" key="2">
    <source>
        <dbReference type="EMBL" id="KAJ4345437.1"/>
    </source>
</evidence>
<feature type="chain" id="PRO_5040743376" evidence="1">
    <location>
        <begin position="24"/>
        <end position="159"/>
    </location>
</feature>
<dbReference type="Proteomes" id="UP001140513">
    <property type="component" value="Unassembled WGS sequence"/>
</dbReference>
<dbReference type="OrthoDB" id="3736915at2759"/>
<keyword evidence="3" id="KW-1185">Reference proteome</keyword>
<dbReference type="GeneID" id="80915097"/>
<evidence type="ECO:0000313" key="3">
    <source>
        <dbReference type="Proteomes" id="UP001140513"/>
    </source>
</evidence>
<reference evidence="2" key="1">
    <citation type="submission" date="2022-10" db="EMBL/GenBank/DDBJ databases">
        <title>Tapping the CABI collections for fungal endophytes: first genome assemblies for Collariella, Neodidymelliopsis, Ascochyta clinopodiicola, Didymella pomorum, Didymosphaeria variabile, Neocosmospora piperis and Neocucurbitaria cava.</title>
        <authorList>
            <person name="Hill R."/>
        </authorList>
    </citation>
    <scope>NUCLEOTIDE SEQUENCE</scope>
    <source>
        <strain evidence="2">IMI 356815</strain>
    </source>
</reference>
<dbReference type="EMBL" id="JAPEUX010000009">
    <property type="protein sequence ID" value="KAJ4345437.1"/>
    <property type="molecule type" value="Genomic_DNA"/>
</dbReference>
<gene>
    <name evidence="2" type="ORF">N0V89_011567</name>
</gene>
<sequence>MYFTPASFLTIAAGLSGLSQVSAYWLVATDITSFISGPVGGDGYQWVHVDNLDCNTMIDAPLVNDRSDVSGDKLGVRMESEEGTCDHGGNWWATECPTEVEQHFSDFHQTWYANRDNQMVDLGGRVVGSCRVDMTNDIQCEVTAGMARFQTLLECTQTA</sequence>
<proteinExistence type="predicted"/>
<feature type="signal peptide" evidence="1">
    <location>
        <begin position="1"/>
        <end position="23"/>
    </location>
</feature>
<organism evidence="2 3">
    <name type="scientific">Didymosphaeria variabile</name>
    <dbReference type="NCBI Taxonomy" id="1932322"/>
    <lineage>
        <taxon>Eukaryota</taxon>
        <taxon>Fungi</taxon>
        <taxon>Dikarya</taxon>
        <taxon>Ascomycota</taxon>
        <taxon>Pezizomycotina</taxon>
        <taxon>Dothideomycetes</taxon>
        <taxon>Pleosporomycetidae</taxon>
        <taxon>Pleosporales</taxon>
        <taxon>Massarineae</taxon>
        <taxon>Didymosphaeriaceae</taxon>
        <taxon>Didymosphaeria</taxon>
    </lineage>
</organism>
<keyword evidence="1" id="KW-0732">Signal</keyword>
<protein>
    <submittedName>
        <fullName evidence="2">Uncharacterized protein</fullName>
    </submittedName>
</protein>
<name>A0A9W9C5F6_9PLEO</name>
<accession>A0A9W9C5F6</accession>